<proteinExistence type="predicted"/>
<feature type="transmembrane region" description="Helical" evidence="2">
    <location>
        <begin position="188"/>
        <end position="208"/>
    </location>
</feature>
<dbReference type="Gene3D" id="1.20.1250.20">
    <property type="entry name" value="MFS general substrate transporter like domains"/>
    <property type="match status" value="1"/>
</dbReference>
<feature type="transmembrane region" description="Helical" evidence="2">
    <location>
        <begin position="362"/>
        <end position="385"/>
    </location>
</feature>
<keyword evidence="2" id="KW-0812">Transmembrane</keyword>
<feature type="transmembrane region" description="Helical" evidence="2">
    <location>
        <begin position="423"/>
        <end position="445"/>
    </location>
</feature>
<gene>
    <name evidence="3" type="primary">slc43a3b</name>
</gene>
<reference evidence="3" key="2">
    <citation type="submission" date="2025-08" db="UniProtKB">
        <authorList>
            <consortium name="Ensembl"/>
        </authorList>
    </citation>
    <scope>IDENTIFICATION</scope>
</reference>
<feature type="transmembrane region" description="Helical" evidence="2">
    <location>
        <begin position="397"/>
        <end position="416"/>
    </location>
</feature>
<accession>A0A8D3E8N9</accession>
<evidence type="ECO:0008006" key="5">
    <source>
        <dbReference type="Google" id="ProtNLM"/>
    </source>
</evidence>
<feature type="transmembrane region" description="Helical" evidence="2">
    <location>
        <begin position="98"/>
        <end position="117"/>
    </location>
</feature>
<evidence type="ECO:0000256" key="1">
    <source>
        <dbReference type="ARBA" id="ARBA00004141"/>
    </source>
</evidence>
<dbReference type="PANTHER" id="PTHR20765:SF1">
    <property type="entry name" value="EQUILIBRATIVE NUCLEOBASE TRANSPORTER 1"/>
    <property type="match status" value="1"/>
</dbReference>
<feature type="transmembrane region" description="Helical" evidence="2">
    <location>
        <begin position="124"/>
        <end position="147"/>
    </location>
</feature>
<feature type="transmembrane region" description="Helical" evidence="2">
    <location>
        <begin position="318"/>
        <end position="341"/>
    </location>
</feature>
<keyword evidence="2" id="KW-1133">Transmembrane helix</keyword>
<name>A0A8D3E8N9_SCOMX</name>
<evidence type="ECO:0000313" key="3">
    <source>
        <dbReference type="Ensembl" id="ENSSMAP00000068148.1"/>
    </source>
</evidence>
<dbReference type="GO" id="GO:0016020">
    <property type="term" value="C:membrane"/>
    <property type="evidence" value="ECO:0007669"/>
    <property type="project" value="UniProtKB-SubCell"/>
</dbReference>
<feature type="transmembrane region" description="Helical" evidence="2">
    <location>
        <begin position="457"/>
        <end position="478"/>
    </location>
</feature>
<evidence type="ECO:0000256" key="2">
    <source>
        <dbReference type="SAM" id="Phobius"/>
    </source>
</evidence>
<comment type="subcellular location">
    <subcellularLocation>
        <location evidence="1">Membrane</location>
        <topology evidence="1">Multi-pass membrane protein</topology>
    </subcellularLocation>
</comment>
<dbReference type="InterPro" id="IPR027197">
    <property type="entry name" value="SLC43A3"/>
</dbReference>
<feature type="transmembrane region" description="Helical" evidence="2">
    <location>
        <begin position="12"/>
        <end position="39"/>
    </location>
</feature>
<feature type="transmembrane region" description="Helical" evidence="2">
    <location>
        <begin position="243"/>
        <end position="267"/>
    </location>
</feature>
<reference evidence="3" key="1">
    <citation type="submission" date="2023-05" db="EMBL/GenBank/DDBJ databases">
        <title>High-quality long-read genome of Scophthalmus maximus.</title>
        <authorList>
            <person name="Lien S."/>
            <person name="Martinez P."/>
        </authorList>
    </citation>
    <scope>NUCLEOTIDE SEQUENCE [LARGE SCALE GENOMIC DNA]</scope>
</reference>
<dbReference type="GeneTree" id="ENSGT00940000157622"/>
<evidence type="ECO:0000313" key="4">
    <source>
        <dbReference type="Proteomes" id="UP000694558"/>
    </source>
</evidence>
<feature type="transmembrane region" description="Helical" evidence="2">
    <location>
        <begin position="279"/>
        <end position="298"/>
    </location>
</feature>
<dbReference type="Proteomes" id="UP000694558">
    <property type="component" value="Chromosome 13"/>
</dbReference>
<protein>
    <recommendedName>
        <fullName evidence="5">Solute carrier family 43 member 3</fullName>
    </recommendedName>
</protein>
<dbReference type="PANTHER" id="PTHR20765">
    <property type="entry name" value="SOLUTE CARRIER FAMILY 43 MEMBER 3-RELATED"/>
    <property type="match status" value="1"/>
</dbReference>
<sequence>MAGFQNSLAVRHWLTFATGLVECLCFAGAVFGWASLVFVLQREGYFGSLCVNTTANATEVLDCSGQDEQFSLVFTIASFVNNFLSLPNGFIFDHFGTTVARLLGICLYTMGTLMFAFSTSALSILVFPALTLVAGGGILFLITNIQVGNLFGVHRSTVITLYNGAFDSSSGLFFVIKLSYECGVSLRAAFLFISACSVFHVIRTFFLMPKRFIPYPLPEHYTYGVCAVYYVIDQKYKIGKNGLIFQITYFFTVFFPLQLCDIPSSLAEKTLRECVLSRFFLFHLLWLSVMQLRHYLFIGTLNPMLQGLSAGDPSLVGQYINAFAITQMCGVLCAPWNGLIIDRHKGKTRAAGESEQESDLRAMVLSLSLTALQCVLFSVCAATPYLPLQYLTFVLQVLNRSFLYGGNAAFLSVAFPGCHFGKLFGLVMALSAVFSLLQYPCFALVKGPLGGDPLYVNIALTMLSLLPFIHPLSVYLHCRRLASQRVKTGAGAAS</sequence>
<feature type="transmembrane region" description="Helical" evidence="2">
    <location>
        <begin position="70"/>
        <end position="92"/>
    </location>
</feature>
<dbReference type="SUPFAM" id="SSF103473">
    <property type="entry name" value="MFS general substrate transporter"/>
    <property type="match status" value="1"/>
</dbReference>
<organism evidence="3 4">
    <name type="scientific">Scophthalmus maximus</name>
    <name type="common">Turbot</name>
    <name type="synonym">Psetta maxima</name>
    <dbReference type="NCBI Taxonomy" id="52904"/>
    <lineage>
        <taxon>Eukaryota</taxon>
        <taxon>Metazoa</taxon>
        <taxon>Chordata</taxon>
        <taxon>Craniata</taxon>
        <taxon>Vertebrata</taxon>
        <taxon>Euteleostomi</taxon>
        <taxon>Actinopterygii</taxon>
        <taxon>Neopterygii</taxon>
        <taxon>Teleostei</taxon>
        <taxon>Neoteleostei</taxon>
        <taxon>Acanthomorphata</taxon>
        <taxon>Carangaria</taxon>
        <taxon>Pleuronectiformes</taxon>
        <taxon>Pleuronectoidei</taxon>
        <taxon>Scophthalmidae</taxon>
        <taxon>Scophthalmus</taxon>
    </lineage>
</organism>
<dbReference type="InterPro" id="IPR036259">
    <property type="entry name" value="MFS_trans_sf"/>
</dbReference>
<dbReference type="Ensembl" id="ENSSMAT00000065866.1">
    <property type="protein sequence ID" value="ENSSMAP00000068148.1"/>
    <property type="gene ID" value="ENSSMAG00000019385.2"/>
</dbReference>
<dbReference type="AlphaFoldDB" id="A0A8D3E8N9"/>
<keyword evidence="2" id="KW-0472">Membrane</keyword>